<organism evidence="2 3">
    <name type="scientific">Fusarium poae</name>
    <dbReference type="NCBI Taxonomy" id="36050"/>
    <lineage>
        <taxon>Eukaryota</taxon>
        <taxon>Fungi</taxon>
        <taxon>Dikarya</taxon>
        <taxon>Ascomycota</taxon>
        <taxon>Pezizomycotina</taxon>
        <taxon>Sordariomycetes</taxon>
        <taxon>Hypocreomycetidae</taxon>
        <taxon>Hypocreales</taxon>
        <taxon>Nectriaceae</taxon>
        <taxon>Fusarium</taxon>
    </lineage>
</organism>
<evidence type="ECO:0000313" key="2">
    <source>
        <dbReference type="EMBL" id="OBS17294.1"/>
    </source>
</evidence>
<dbReference type="InterPro" id="IPR022698">
    <property type="entry name" value="OrsD"/>
</dbReference>
<evidence type="ECO:0000313" key="3">
    <source>
        <dbReference type="Proteomes" id="UP000091967"/>
    </source>
</evidence>
<protein>
    <submittedName>
        <fullName evidence="2">Uncharacterized protein</fullName>
    </submittedName>
</protein>
<gene>
    <name evidence="2" type="ORF">FPOA_12209</name>
</gene>
<sequence>MWRDGSSSVWETDRLSKKLARVMQAGTGVRLGVGRYRAIAIEMGRKIRGLVIRQLEGKMEDEDEDENVEVDPITGEPVDCGGSWNIVWDLQSTHGTRIARQHYAVHIGFPGKLQPEMIATFKEISKLWHQFLETAGEGKGKKAPKRKQGSQSQKTNNMQQQQQQQQEEEQQQHQQFTNSPACGRSSMQGTAVVGSSAVNGRWMSILAGCGSSGQIIQLCEQLDVLLCLICEAAIKPEVDKVEHHYRNCHKTVGEQLQAVIAFAASFSSSGWRPRTLQDPADENIQLPPDGSAPIPGLRTYKGFSCRAGGCRFLTRNKSNFSTHETRNRHRTQVEGKRGREYVMLQSLRKAPHARYWIVNPARGAETTDADGDPATERADDGVTAGDALLLQTVRACEKDLKKAETERQRQVEAPGGVDTESRWVQFMKWSAHLQQRDKPTLYQAGLSPASAAVEQRMWPRERREANQRLRELTESFRRELGRCMERLDRVPDETLEWLGSIDPTKPVSTPFGRKQQSDTMDRYSACWQRYLCYCVRIQALGRDGAKAEHGIRFTEEQWNSLADIVQRLDTVVDKKKRQGQQQVTKGSREGDRGEGEEEEEEEEDPDKEALDEAVFDFCIKSIKQKLGKKQYYNPLLHFTAVLGVKEDGTWVPSHTHTRFLAGFLWCGRILMLEHFFEDDPYDSDDSNCDTSFAAIDRFQKGHRDWLATGSYTPFSAIIQWMTYGRGYRNQEGGQARVLWDSNGMTLNYLGDKITVNSFQRAAQAFVREAEGWLDKLMGGQWSQIRETIRLQDIADSLVFEGPGRSFATNRKNAWLKPGAEKLTRLLGTTLWKIVDAGNGGSRVECRKRAMDEYLGWLRQFRSSMFPVVHVWGGQPGRGPEVSTLKHCDTDQLPKNVFVFDGQVVVLITDRDKSKGLNGKQGRKVARFLPGL</sequence>
<accession>A0A1B8AA13</accession>
<dbReference type="STRING" id="36050.A0A1B8AA13"/>
<proteinExistence type="predicted"/>
<dbReference type="Pfam" id="PF12013">
    <property type="entry name" value="OrsD"/>
    <property type="match status" value="1"/>
</dbReference>
<dbReference type="AlphaFoldDB" id="A0A1B8AA13"/>
<feature type="region of interest" description="Disordered" evidence="1">
    <location>
        <begin position="135"/>
        <end position="187"/>
    </location>
</feature>
<feature type="region of interest" description="Disordered" evidence="1">
    <location>
        <begin position="575"/>
        <end position="608"/>
    </location>
</feature>
<dbReference type="EMBL" id="LYXU01000029">
    <property type="protein sequence ID" value="OBS17294.1"/>
    <property type="molecule type" value="Genomic_DNA"/>
</dbReference>
<name>A0A1B8AA13_FUSPO</name>
<reference evidence="2 3" key="1">
    <citation type="submission" date="2016-06" db="EMBL/GenBank/DDBJ databases">
        <title>Living apart together: crosstalk between the core and supernumerary genomes in a fungal plant pathogen.</title>
        <authorList>
            <person name="Vanheule A."/>
            <person name="Audenaert K."/>
            <person name="Warris S."/>
            <person name="Van De Geest H."/>
            <person name="Schijlen E."/>
            <person name="Hofte M."/>
            <person name="De Saeger S."/>
            <person name="Haesaert G."/>
            <person name="Waalwijk C."/>
            <person name="Van Der Lee T."/>
        </authorList>
    </citation>
    <scope>NUCLEOTIDE SEQUENCE [LARGE SCALE GENOMIC DNA]</scope>
    <source>
        <strain evidence="2 3">2516</strain>
    </source>
</reference>
<evidence type="ECO:0000256" key="1">
    <source>
        <dbReference type="SAM" id="MobiDB-lite"/>
    </source>
</evidence>
<feature type="compositionally biased region" description="Polar residues" evidence="1">
    <location>
        <begin position="176"/>
        <end position="187"/>
    </location>
</feature>
<feature type="compositionally biased region" description="Polar residues" evidence="1">
    <location>
        <begin position="149"/>
        <end position="158"/>
    </location>
</feature>
<dbReference type="Proteomes" id="UP000091967">
    <property type="component" value="Unassembled WGS sequence"/>
</dbReference>
<feature type="compositionally biased region" description="Acidic residues" evidence="1">
    <location>
        <begin position="594"/>
        <end position="608"/>
    </location>
</feature>
<comment type="caution">
    <text evidence="2">The sequence shown here is derived from an EMBL/GenBank/DDBJ whole genome shotgun (WGS) entry which is preliminary data.</text>
</comment>
<keyword evidence="3" id="KW-1185">Reference proteome</keyword>